<organism evidence="3">
    <name type="scientific">Haemonchus placei</name>
    <name type="common">Barber's pole worm</name>
    <dbReference type="NCBI Taxonomy" id="6290"/>
    <lineage>
        <taxon>Eukaryota</taxon>
        <taxon>Metazoa</taxon>
        <taxon>Ecdysozoa</taxon>
        <taxon>Nematoda</taxon>
        <taxon>Chromadorea</taxon>
        <taxon>Rhabditida</taxon>
        <taxon>Rhabditina</taxon>
        <taxon>Rhabditomorpha</taxon>
        <taxon>Strongyloidea</taxon>
        <taxon>Trichostrongylidae</taxon>
        <taxon>Haemonchus</taxon>
    </lineage>
</organism>
<reference evidence="3" key="1">
    <citation type="submission" date="2017-02" db="UniProtKB">
        <authorList>
            <consortium name="WormBaseParasite"/>
        </authorList>
    </citation>
    <scope>IDENTIFICATION</scope>
</reference>
<gene>
    <name evidence="1" type="ORF">HPLM_LOCUS8237</name>
</gene>
<protein>
    <submittedName>
        <fullName evidence="3">Focal_AT domain-containing protein</fullName>
    </submittedName>
</protein>
<evidence type="ECO:0000313" key="1">
    <source>
        <dbReference type="EMBL" id="VDO34260.1"/>
    </source>
</evidence>
<proteinExistence type="predicted"/>
<sequence length="112" mass="12639">MKCAQLSRRITKDLHLGDIAQRVQESVNKSVHISSHAQIIEYMVEIIREYDEAVNCYQDAVTDISAKLSDVLNGKVCLDRQPEDLCSGPAQRLQNHSPLQALLQEAHRSSLR</sequence>
<dbReference type="AlphaFoldDB" id="A0A0N4WCK1"/>
<dbReference type="EMBL" id="UZAF01016815">
    <property type="protein sequence ID" value="VDO34260.1"/>
    <property type="molecule type" value="Genomic_DNA"/>
</dbReference>
<keyword evidence="2" id="KW-1185">Reference proteome</keyword>
<reference evidence="1 2" key="2">
    <citation type="submission" date="2018-11" db="EMBL/GenBank/DDBJ databases">
        <authorList>
            <consortium name="Pathogen Informatics"/>
        </authorList>
    </citation>
    <scope>NUCLEOTIDE SEQUENCE [LARGE SCALE GENOMIC DNA]</scope>
    <source>
        <strain evidence="1 2">MHpl1</strain>
    </source>
</reference>
<evidence type="ECO:0000313" key="3">
    <source>
        <dbReference type="WBParaSite" id="HPLM_0000824501-mRNA-1"/>
    </source>
</evidence>
<accession>A0A0N4WCK1</accession>
<dbReference type="OrthoDB" id="5873702at2759"/>
<dbReference type="WBParaSite" id="HPLM_0000824501-mRNA-1">
    <property type="protein sequence ID" value="HPLM_0000824501-mRNA-1"/>
    <property type="gene ID" value="HPLM_0000824501"/>
</dbReference>
<dbReference type="STRING" id="6290.A0A0N4WCK1"/>
<evidence type="ECO:0000313" key="2">
    <source>
        <dbReference type="Proteomes" id="UP000268014"/>
    </source>
</evidence>
<dbReference type="Proteomes" id="UP000268014">
    <property type="component" value="Unassembled WGS sequence"/>
</dbReference>
<name>A0A0N4WCK1_HAEPC</name>